<feature type="domain" description="Peptidase S26" evidence="7">
    <location>
        <begin position="121"/>
        <end position="306"/>
    </location>
</feature>
<proteinExistence type="inferred from homology"/>
<keyword evidence="6" id="KW-0472">Membrane</keyword>
<keyword evidence="6" id="KW-1133">Transmembrane helix</keyword>
<evidence type="ECO:0000256" key="5">
    <source>
        <dbReference type="ARBA" id="ARBA00022801"/>
    </source>
</evidence>
<sequence length="525" mass="60092">MGWIFLIVYIVGWHIGLYGMFKKAGIEPWKALIPVYNTWLMVEKMGLKKFWFWLQFIPIAGQFITIWLTIIFVMHFGRFGLLEHTLTVFVPFIYLPYLGFSKTERYAGKDVFKNYKKSTAREWVDAATFAIVAATIIRTFTFEAYVIPSPSMEKTLLVNDFLFVNKIAYGPRIPQTPISFPFVHNLMPNSQIPSYLKWIQLPYKRIPGYVDVKRNDVVVFNFPLGDTVINLPGFGSEIPYYTVLNSAPYNGNRDQFMAGEYGDKLLVHPMDKADNYIKRCVAVGGDKVEIKNNTLYINDKPNDEPTGIQFRCKVVINKSLDYGAIRENAGIDFRWDQQGYQGQGIEDDATATAILQNVPQFDIFLTPDDVTRLKTVSGVVSVVPITDAFSLNDSLPRPAGNIEIFPNTKENTWTIHNFGPITIPAKGATVDLNASNIAIYRRLITVYEGHTLEEKNGAYIIDGQPTAKYTFKYNYYWMMGDNRMNSQDSRFWGFVPETHIVGKASFIWFSYEGGPRWSRIFKSIK</sequence>
<organism evidence="8 9">
    <name type="scientific">Polluticaenibacter yanchengensis</name>
    <dbReference type="NCBI Taxonomy" id="3014562"/>
    <lineage>
        <taxon>Bacteria</taxon>
        <taxon>Pseudomonadati</taxon>
        <taxon>Bacteroidota</taxon>
        <taxon>Chitinophagia</taxon>
        <taxon>Chitinophagales</taxon>
        <taxon>Chitinophagaceae</taxon>
        <taxon>Polluticaenibacter</taxon>
    </lineage>
</organism>
<keyword evidence="6" id="KW-0645">Protease</keyword>
<dbReference type="PANTHER" id="PTHR43390:SF1">
    <property type="entry name" value="CHLOROPLAST PROCESSING PEPTIDASE"/>
    <property type="match status" value="1"/>
</dbReference>
<evidence type="ECO:0000256" key="3">
    <source>
        <dbReference type="ARBA" id="ARBA00013208"/>
    </source>
</evidence>
<comment type="similarity">
    <text evidence="2 6">Belongs to the peptidase S26 family.</text>
</comment>
<comment type="catalytic activity">
    <reaction evidence="1 6">
        <text>Cleavage of hydrophobic, N-terminal signal or leader sequences from secreted and periplasmic proteins.</text>
        <dbReference type="EC" id="3.4.21.89"/>
    </reaction>
</comment>
<dbReference type="Pfam" id="PF10502">
    <property type="entry name" value="Peptidase_S26"/>
    <property type="match status" value="2"/>
</dbReference>
<evidence type="ECO:0000256" key="4">
    <source>
        <dbReference type="ARBA" id="ARBA00019232"/>
    </source>
</evidence>
<dbReference type="InterPro" id="IPR043739">
    <property type="entry name" value="DUF5684"/>
</dbReference>
<feature type="transmembrane region" description="Helical" evidence="6">
    <location>
        <begin position="50"/>
        <end position="75"/>
    </location>
</feature>
<evidence type="ECO:0000256" key="6">
    <source>
        <dbReference type="RuleBase" id="RU362042"/>
    </source>
</evidence>
<accession>A0ABT4UFR8</accession>
<keyword evidence="9" id="KW-1185">Reference proteome</keyword>
<reference evidence="8 9" key="1">
    <citation type="submission" date="2022-12" db="EMBL/GenBank/DDBJ databases">
        <title>Chitinophagaceae gen. sp. nov., a new member of the family Chitinophagaceae, isolated from soil in a chemical factory.</title>
        <authorList>
            <person name="Ke Z."/>
        </authorList>
    </citation>
    <scope>NUCLEOTIDE SEQUENCE [LARGE SCALE GENOMIC DNA]</scope>
    <source>
        <strain evidence="8 9">LY-5</strain>
    </source>
</reference>
<dbReference type="SUPFAM" id="SSF51306">
    <property type="entry name" value="LexA/Signal peptidase"/>
    <property type="match status" value="2"/>
</dbReference>
<dbReference type="InterPro" id="IPR019533">
    <property type="entry name" value="Peptidase_S26"/>
</dbReference>
<dbReference type="GO" id="GO:0009003">
    <property type="term" value="F:signal peptidase activity"/>
    <property type="evidence" value="ECO:0007669"/>
    <property type="project" value="UniProtKB-EC"/>
</dbReference>
<name>A0ABT4UFR8_9BACT</name>
<dbReference type="Proteomes" id="UP001210231">
    <property type="component" value="Unassembled WGS sequence"/>
</dbReference>
<feature type="transmembrane region" description="Helical" evidence="6">
    <location>
        <begin position="123"/>
        <end position="147"/>
    </location>
</feature>
<dbReference type="EMBL" id="JAQGEF010000002">
    <property type="protein sequence ID" value="MDA3613671.1"/>
    <property type="molecule type" value="Genomic_DNA"/>
</dbReference>
<feature type="transmembrane region" description="Helical" evidence="6">
    <location>
        <begin position="81"/>
        <end position="100"/>
    </location>
</feature>
<protein>
    <recommendedName>
        <fullName evidence="4 6">Signal peptidase I</fullName>
        <ecNumber evidence="3 6">3.4.21.89</ecNumber>
    </recommendedName>
</protein>
<dbReference type="InterPro" id="IPR000223">
    <property type="entry name" value="Pept_S26A_signal_pept_1"/>
</dbReference>
<evidence type="ECO:0000259" key="7">
    <source>
        <dbReference type="Pfam" id="PF10502"/>
    </source>
</evidence>
<dbReference type="NCBIfam" id="TIGR02227">
    <property type="entry name" value="sigpep_I_bact"/>
    <property type="match status" value="1"/>
</dbReference>
<dbReference type="EC" id="3.4.21.89" evidence="3 6"/>
<evidence type="ECO:0000313" key="9">
    <source>
        <dbReference type="Proteomes" id="UP001210231"/>
    </source>
</evidence>
<comment type="caution">
    <text evidence="6">Lacks conserved residue(s) required for the propagation of feature annotation.</text>
</comment>
<keyword evidence="5 6" id="KW-0378">Hydrolase</keyword>
<evidence type="ECO:0000256" key="2">
    <source>
        <dbReference type="ARBA" id="ARBA00009370"/>
    </source>
</evidence>
<keyword evidence="6" id="KW-0812">Transmembrane</keyword>
<feature type="transmembrane region" description="Helical" evidence="6">
    <location>
        <begin position="6"/>
        <end position="21"/>
    </location>
</feature>
<evidence type="ECO:0000256" key="1">
    <source>
        <dbReference type="ARBA" id="ARBA00000677"/>
    </source>
</evidence>
<comment type="subcellular location">
    <subcellularLocation>
        <location evidence="6">Membrane</location>
        <topology evidence="6">Single-pass type II membrane protein</topology>
    </subcellularLocation>
</comment>
<dbReference type="Gene3D" id="2.10.109.10">
    <property type="entry name" value="Umud Fragment, subunit A"/>
    <property type="match status" value="2"/>
</dbReference>
<gene>
    <name evidence="8" type="primary">lepB</name>
    <name evidence="8" type="ORF">O3P16_02540</name>
</gene>
<dbReference type="PROSITE" id="PS00761">
    <property type="entry name" value="SPASE_I_3"/>
    <property type="match status" value="1"/>
</dbReference>
<dbReference type="InterPro" id="IPR019758">
    <property type="entry name" value="Pept_S26A_signal_pept_1_CS"/>
</dbReference>
<evidence type="ECO:0000313" key="8">
    <source>
        <dbReference type="EMBL" id="MDA3613671.1"/>
    </source>
</evidence>
<dbReference type="Pfam" id="PF18936">
    <property type="entry name" value="DUF5684"/>
    <property type="match status" value="1"/>
</dbReference>
<dbReference type="PANTHER" id="PTHR43390">
    <property type="entry name" value="SIGNAL PEPTIDASE I"/>
    <property type="match status" value="1"/>
</dbReference>
<feature type="domain" description="Peptidase S26" evidence="7">
    <location>
        <begin position="469"/>
        <end position="509"/>
    </location>
</feature>
<dbReference type="RefSeq" id="WP_407029999.1">
    <property type="nucleotide sequence ID" value="NZ_JAQGEF010000002.1"/>
</dbReference>
<comment type="caution">
    <text evidence="8">The sequence shown here is derived from an EMBL/GenBank/DDBJ whole genome shotgun (WGS) entry which is preliminary data.</text>
</comment>
<dbReference type="CDD" id="cd06530">
    <property type="entry name" value="S26_SPase_I"/>
    <property type="match status" value="2"/>
</dbReference>
<dbReference type="InterPro" id="IPR036286">
    <property type="entry name" value="LexA/Signal_pep-like_sf"/>
</dbReference>
<dbReference type="PRINTS" id="PR00727">
    <property type="entry name" value="LEADERPTASE"/>
</dbReference>